<dbReference type="Gene3D" id="3.60.10.10">
    <property type="entry name" value="Endonuclease/exonuclease/phosphatase"/>
    <property type="match status" value="1"/>
</dbReference>
<name>A0ABY6DSQ3_9ACTN</name>
<keyword evidence="3" id="KW-1185">Reference proteome</keyword>
<dbReference type="RefSeq" id="WP_263227246.1">
    <property type="nucleotide sequence ID" value="NZ_CP106793.1"/>
</dbReference>
<dbReference type="SUPFAM" id="SSF56219">
    <property type="entry name" value="DNase I-like"/>
    <property type="match status" value="1"/>
</dbReference>
<evidence type="ECO:0000313" key="3">
    <source>
        <dbReference type="Proteomes" id="UP001061298"/>
    </source>
</evidence>
<dbReference type="InterPro" id="IPR036691">
    <property type="entry name" value="Endo/exonu/phosph_ase_sf"/>
</dbReference>
<proteinExistence type="predicted"/>
<dbReference type="Proteomes" id="UP001061298">
    <property type="component" value="Chromosome"/>
</dbReference>
<gene>
    <name evidence="2" type="ORF">N8I84_00250</name>
</gene>
<evidence type="ECO:0000256" key="1">
    <source>
        <dbReference type="SAM" id="MobiDB-lite"/>
    </source>
</evidence>
<reference evidence="2" key="1">
    <citation type="submission" date="2022-10" db="EMBL/GenBank/DDBJ databases">
        <authorList>
            <person name="Mo P."/>
        </authorList>
    </citation>
    <scope>NUCLEOTIDE SEQUENCE</scope>
    <source>
        <strain evidence="2">HUAS 13-4</strain>
    </source>
</reference>
<protein>
    <submittedName>
        <fullName evidence="2">Uncharacterized protein</fullName>
    </submittedName>
</protein>
<dbReference type="EMBL" id="CP106793">
    <property type="protein sequence ID" value="UXY17386.1"/>
    <property type="molecule type" value="Genomic_DNA"/>
</dbReference>
<accession>A0ABY6DSQ3</accession>
<organism evidence="2 3">
    <name type="scientific">Streptomyces cynarae</name>
    <dbReference type="NCBI Taxonomy" id="2981134"/>
    <lineage>
        <taxon>Bacteria</taxon>
        <taxon>Bacillati</taxon>
        <taxon>Actinomycetota</taxon>
        <taxon>Actinomycetes</taxon>
        <taxon>Kitasatosporales</taxon>
        <taxon>Streptomycetaceae</taxon>
        <taxon>Streptomyces</taxon>
    </lineage>
</organism>
<evidence type="ECO:0000313" key="2">
    <source>
        <dbReference type="EMBL" id="UXY17386.1"/>
    </source>
</evidence>
<feature type="region of interest" description="Disordered" evidence="1">
    <location>
        <begin position="48"/>
        <end position="73"/>
    </location>
</feature>
<sequence length="73" mass="7925">MNAPRVLEQGGYSRAFEGQPELIDHILISHSLMGKFEKTSTRTNKLPSVAATQPAAPHDKPSDHSPVVGTFNL</sequence>